<dbReference type="InterPro" id="IPR017039">
    <property type="entry name" value="Virul_fac_BrkB"/>
</dbReference>
<evidence type="ECO:0000313" key="7">
    <source>
        <dbReference type="EMBL" id="PLT46965.1"/>
    </source>
</evidence>
<keyword evidence="5 6" id="KW-0472">Membrane</keyword>
<organism evidence="7 8">
    <name type="scientific">Paenibacillus pasadenensis</name>
    <dbReference type="NCBI Taxonomy" id="217090"/>
    <lineage>
        <taxon>Bacteria</taxon>
        <taxon>Bacillati</taxon>
        <taxon>Bacillota</taxon>
        <taxon>Bacilli</taxon>
        <taxon>Bacillales</taxon>
        <taxon>Paenibacillaceae</taxon>
        <taxon>Paenibacillus</taxon>
    </lineage>
</organism>
<keyword evidence="2" id="KW-1003">Cell membrane</keyword>
<evidence type="ECO:0000256" key="2">
    <source>
        <dbReference type="ARBA" id="ARBA00022475"/>
    </source>
</evidence>
<feature type="transmembrane region" description="Helical" evidence="6">
    <location>
        <begin position="176"/>
        <end position="200"/>
    </location>
</feature>
<dbReference type="EC" id="3.1.-.-" evidence="7"/>
<dbReference type="Proteomes" id="UP000234789">
    <property type="component" value="Unassembled WGS sequence"/>
</dbReference>
<keyword evidence="3 6" id="KW-0812">Transmembrane</keyword>
<evidence type="ECO:0000256" key="4">
    <source>
        <dbReference type="ARBA" id="ARBA00022989"/>
    </source>
</evidence>
<evidence type="ECO:0000256" key="6">
    <source>
        <dbReference type="SAM" id="Phobius"/>
    </source>
</evidence>
<feature type="transmembrane region" description="Helical" evidence="6">
    <location>
        <begin position="36"/>
        <end position="56"/>
    </location>
</feature>
<feature type="transmembrane region" description="Helical" evidence="6">
    <location>
        <begin position="245"/>
        <end position="265"/>
    </location>
</feature>
<dbReference type="AlphaFoldDB" id="A0A2N5N9H2"/>
<evidence type="ECO:0000313" key="8">
    <source>
        <dbReference type="Proteomes" id="UP000234789"/>
    </source>
</evidence>
<keyword evidence="4 6" id="KW-1133">Transmembrane helix</keyword>
<comment type="caution">
    <text evidence="7">The sequence shown here is derived from an EMBL/GenBank/DDBJ whole genome shotgun (WGS) entry which is preliminary data.</text>
</comment>
<comment type="subcellular location">
    <subcellularLocation>
        <location evidence="1">Cell membrane</location>
        <topology evidence="1">Multi-pass membrane protein</topology>
    </subcellularLocation>
</comment>
<keyword evidence="7" id="KW-0378">Hydrolase</keyword>
<name>A0A2N5N9H2_9BACL</name>
<feature type="transmembrane region" description="Helical" evidence="6">
    <location>
        <begin position="93"/>
        <end position="114"/>
    </location>
</feature>
<reference evidence="7 8" key="1">
    <citation type="submission" date="2017-05" db="EMBL/GenBank/DDBJ databases">
        <title>Functional genome analysis of Paenibacillus pasadenensis strain R16: insights on endophytic life style and antifungal activity.</title>
        <authorList>
            <person name="Passera A."/>
            <person name="Marcolungo L."/>
            <person name="Casati P."/>
            <person name="Brasca M."/>
            <person name="Quaglino F."/>
            <person name="Delledonne M."/>
        </authorList>
    </citation>
    <scope>NUCLEOTIDE SEQUENCE [LARGE SCALE GENOMIC DNA]</scope>
    <source>
        <strain evidence="7 8">R16</strain>
    </source>
</reference>
<proteinExistence type="predicted"/>
<feature type="transmembrane region" description="Helical" evidence="6">
    <location>
        <begin position="135"/>
        <end position="156"/>
    </location>
</feature>
<dbReference type="PANTHER" id="PTHR30213">
    <property type="entry name" value="INNER MEMBRANE PROTEIN YHJD"/>
    <property type="match status" value="1"/>
</dbReference>
<protein>
    <submittedName>
        <fullName evidence="7">Ribonuclease BN</fullName>
        <ecNumber evidence="7">3.1.-.-</ecNumber>
    </submittedName>
</protein>
<dbReference type="EMBL" id="NFEZ01000003">
    <property type="protein sequence ID" value="PLT46965.1"/>
    <property type="molecule type" value="Genomic_DNA"/>
</dbReference>
<feature type="transmembrane region" description="Helical" evidence="6">
    <location>
        <begin position="212"/>
        <end position="233"/>
    </location>
</feature>
<dbReference type="RefSeq" id="WP_228551624.1">
    <property type="nucleotide sequence ID" value="NZ_BIMM01000011.1"/>
</dbReference>
<dbReference type="GO" id="GO:0016787">
    <property type="term" value="F:hydrolase activity"/>
    <property type="evidence" value="ECO:0007669"/>
    <property type="project" value="UniProtKB-KW"/>
</dbReference>
<sequence length="313" mass="34072">MAAKAPFMTRAVELGKNLYARFQDDEVPALGAQLTYYLLLSFFPFLIFLVSLLGFLNLNGDELIADMIAMMPAEGGETVRTILGEVSTGGSGALLSVGMIGTIWAASNGVNAIIKGLNKAYDEEEDRPFWKVRGLSLLATIVLAAVVILVVVLLVFGRGVGEFLFQWLDYPAGFEALWTIVRYVLPIAAMALVFTLLYWFTPNRRLTFREALPGACFASLGWVVTSIAFSYYVSQFGNYTKTYGSLGGVIVLLIWLYLSSIIIVLGGEINAALSFGSAGVEKKRPAKSFGLRLFRKKGVPSGRAPGPDKRIPL</sequence>
<dbReference type="NCBIfam" id="TIGR00765">
    <property type="entry name" value="yihY_not_rbn"/>
    <property type="match status" value="1"/>
</dbReference>
<evidence type="ECO:0000256" key="5">
    <source>
        <dbReference type="ARBA" id="ARBA00023136"/>
    </source>
</evidence>
<accession>A0A2N5N9H2</accession>
<keyword evidence="8" id="KW-1185">Reference proteome</keyword>
<dbReference type="Pfam" id="PF03631">
    <property type="entry name" value="Virul_fac_BrkB"/>
    <property type="match status" value="1"/>
</dbReference>
<dbReference type="GO" id="GO:0005886">
    <property type="term" value="C:plasma membrane"/>
    <property type="evidence" value="ECO:0007669"/>
    <property type="project" value="UniProtKB-SubCell"/>
</dbReference>
<gene>
    <name evidence="7" type="ORF">B8V81_1189</name>
</gene>
<dbReference type="PIRSF" id="PIRSF035875">
    <property type="entry name" value="RNase_BN"/>
    <property type="match status" value="1"/>
</dbReference>
<dbReference type="PANTHER" id="PTHR30213:SF0">
    <property type="entry name" value="UPF0761 MEMBRANE PROTEIN YIHY"/>
    <property type="match status" value="1"/>
</dbReference>
<evidence type="ECO:0000256" key="3">
    <source>
        <dbReference type="ARBA" id="ARBA00022692"/>
    </source>
</evidence>
<evidence type="ECO:0000256" key="1">
    <source>
        <dbReference type="ARBA" id="ARBA00004651"/>
    </source>
</evidence>